<dbReference type="RefSeq" id="WP_089886584.1">
    <property type="nucleotide sequence ID" value="NZ_FNPF01000054.1"/>
</dbReference>
<dbReference type="InterPro" id="IPR006626">
    <property type="entry name" value="PbH1"/>
</dbReference>
<dbReference type="STRING" id="321339.SAMN05444340_1542"/>
<dbReference type="AlphaFoldDB" id="A0A1H3P6C4"/>
<dbReference type="SMART" id="SM00722">
    <property type="entry name" value="CASH"/>
    <property type="match status" value="2"/>
</dbReference>
<feature type="domain" description="Carbohydrate-binding/sugar hydrolysis" evidence="5">
    <location>
        <begin position="193"/>
        <end position="354"/>
    </location>
</feature>
<evidence type="ECO:0000313" key="7">
    <source>
        <dbReference type="Proteomes" id="UP000199286"/>
    </source>
</evidence>
<keyword evidence="4" id="KW-0732">Signal</keyword>
<name>A0A1H3P6C4_9RHOB</name>
<dbReference type="EMBL" id="FNPF01000054">
    <property type="protein sequence ID" value="SDY96590.1"/>
    <property type="molecule type" value="Genomic_DNA"/>
</dbReference>
<dbReference type="OrthoDB" id="9767990at2"/>
<evidence type="ECO:0000256" key="4">
    <source>
        <dbReference type="SAM" id="SignalP"/>
    </source>
</evidence>
<dbReference type="Proteomes" id="UP000199286">
    <property type="component" value="Unassembled WGS sequence"/>
</dbReference>
<evidence type="ECO:0000256" key="2">
    <source>
        <dbReference type="ARBA" id="ARBA00022737"/>
    </source>
</evidence>
<dbReference type="InterPro" id="IPR006633">
    <property type="entry name" value="Carb-bd_sugar_hydrolysis-dom"/>
</dbReference>
<reference evidence="6 7" key="1">
    <citation type="submission" date="2016-10" db="EMBL/GenBank/DDBJ databases">
        <authorList>
            <person name="de Groot N.N."/>
        </authorList>
    </citation>
    <scope>NUCLEOTIDE SEQUENCE [LARGE SCALE GENOMIC DNA]</scope>
    <source>
        <strain evidence="6 7">DSM 26880</strain>
    </source>
</reference>
<keyword evidence="3" id="KW-0833">Ubl conjugation pathway</keyword>
<sequence>MRTMRHICVLVLALCAGTAFAAEHSVAPGEPVQPLLDAAAEGDVIRLEPGVHAGPLAVATPVTLEGADGAVVEGPGEGSVITVTAPDAVVRGLTVRGSGTVLSEEDSGIFVEQTAERALIEDNRVEGNLFGIYLMGPPDAVARGNTVIGRNDRRFSELGSGISVWNAPGAVVEDNDISLGRDGIFVNTSKNNVYRNNRMRDLRFAIHYMYANDSEVTGNLSVGNTVGYALMFSHRLKVSGNVSEGDTDHGFLFNYANYSQVEDNTVREGGEKCVFIYNANFNEFRRNRFEGCGIGIHFTAGSEQNTLSGNAFIGNRSQVKYVGTRHLDWSEGGQGNYWSDNAAFDLDGDGIADQPYRPNDVIDQVLWRNPMAKVLVTSPAVQTIRWAQSQLPALQPGGVIDSAPLMKPITEPADG</sequence>
<dbReference type="PANTHER" id="PTHR22990:SF15">
    <property type="entry name" value="F-BOX ONLY PROTEIN 10"/>
    <property type="match status" value="1"/>
</dbReference>
<evidence type="ECO:0000313" key="6">
    <source>
        <dbReference type="EMBL" id="SDY96590.1"/>
    </source>
</evidence>
<dbReference type="InterPro" id="IPR007742">
    <property type="entry name" value="NosD_dom"/>
</dbReference>
<feature type="domain" description="Carbohydrate-binding/sugar hydrolysis" evidence="5">
    <location>
        <begin position="39"/>
        <end position="187"/>
    </location>
</feature>
<dbReference type="Gene3D" id="2.160.20.10">
    <property type="entry name" value="Single-stranded right-handed beta-helix, Pectin lyase-like"/>
    <property type="match status" value="2"/>
</dbReference>
<dbReference type="SMART" id="SM00710">
    <property type="entry name" value="PbH1"/>
    <property type="match status" value="10"/>
</dbReference>
<dbReference type="NCBIfam" id="TIGR04247">
    <property type="entry name" value="NosD_copper_fam"/>
    <property type="match status" value="1"/>
</dbReference>
<dbReference type="InterPro" id="IPR026464">
    <property type="entry name" value="NosD_copper_fam"/>
</dbReference>
<feature type="signal peptide" evidence="4">
    <location>
        <begin position="1"/>
        <end position="21"/>
    </location>
</feature>
<dbReference type="InterPro" id="IPR011050">
    <property type="entry name" value="Pectin_lyase_fold/virulence"/>
</dbReference>
<accession>A0A1H3P6C4</accession>
<keyword evidence="2" id="KW-0677">Repeat</keyword>
<dbReference type="InterPro" id="IPR051550">
    <property type="entry name" value="SCF-Subunits/Alg-Epimerases"/>
</dbReference>
<dbReference type="Pfam" id="PF05048">
    <property type="entry name" value="NosD"/>
    <property type="match status" value="1"/>
</dbReference>
<dbReference type="SUPFAM" id="SSF51126">
    <property type="entry name" value="Pectin lyase-like"/>
    <property type="match status" value="1"/>
</dbReference>
<dbReference type="PANTHER" id="PTHR22990">
    <property type="entry name" value="F-BOX ONLY PROTEIN"/>
    <property type="match status" value="1"/>
</dbReference>
<gene>
    <name evidence="6" type="ORF">SAMN05444340_1542</name>
</gene>
<feature type="chain" id="PRO_5011708021" evidence="4">
    <location>
        <begin position="22"/>
        <end position="415"/>
    </location>
</feature>
<dbReference type="NCBIfam" id="TIGR03804">
    <property type="entry name" value="para_beta_helix"/>
    <property type="match status" value="1"/>
</dbReference>
<evidence type="ECO:0000256" key="3">
    <source>
        <dbReference type="ARBA" id="ARBA00022786"/>
    </source>
</evidence>
<keyword evidence="7" id="KW-1185">Reference proteome</keyword>
<dbReference type="InterPro" id="IPR012334">
    <property type="entry name" value="Pectin_lyas_fold"/>
</dbReference>
<evidence type="ECO:0000259" key="5">
    <source>
        <dbReference type="SMART" id="SM00722"/>
    </source>
</evidence>
<evidence type="ECO:0000256" key="1">
    <source>
        <dbReference type="ARBA" id="ARBA00004906"/>
    </source>
</evidence>
<organism evidence="6 7">
    <name type="scientific">Citreimonas salinaria</name>
    <dbReference type="NCBI Taxonomy" id="321339"/>
    <lineage>
        <taxon>Bacteria</taxon>
        <taxon>Pseudomonadati</taxon>
        <taxon>Pseudomonadota</taxon>
        <taxon>Alphaproteobacteria</taxon>
        <taxon>Rhodobacterales</taxon>
        <taxon>Roseobacteraceae</taxon>
        <taxon>Citreimonas</taxon>
    </lineage>
</organism>
<protein>
    <submittedName>
        <fullName evidence="6">Nitrous oxidase accessory protein</fullName>
    </submittedName>
</protein>
<proteinExistence type="predicted"/>
<comment type="pathway">
    <text evidence="1">Protein modification; protein ubiquitination.</text>
</comment>
<dbReference type="InterPro" id="IPR022441">
    <property type="entry name" value="Para_beta_helix_rpt-2"/>
</dbReference>